<dbReference type="EMBL" id="JBHSBL010000002">
    <property type="protein sequence ID" value="MFC4063487.1"/>
    <property type="molecule type" value="Genomic_DNA"/>
</dbReference>
<evidence type="ECO:0000313" key="1">
    <source>
        <dbReference type="EMBL" id="MFC4063487.1"/>
    </source>
</evidence>
<protein>
    <submittedName>
        <fullName evidence="1">HEAT repeat domain-containing protein</fullName>
    </submittedName>
</protein>
<dbReference type="Gene3D" id="1.25.10.10">
    <property type="entry name" value="Leucine-rich Repeat Variant"/>
    <property type="match status" value="1"/>
</dbReference>
<dbReference type="Pfam" id="PF13646">
    <property type="entry name" value="HEAT_2"/>
    <property type="match status" value="1"/>
</dbReference>
<keyword evidence="2" id="KW-1185">Reference proteome</keyword>
<comment type="caution">
    <text evidence="1">The sequence shown here is derived from an EMBL/GenBank/DDBJ whole genome shotgun (WGS) entry which is preliminary data.</text>
</comment>
<name>A0ABV8IH48_9ACTN</name>
<dbReference type="InterPro" id="IPR011989">
    <property type="entry name" value="ARM-like"/>
</dbReference>
<dbReference type="Proteomes" id="UP001595867">
    <property type="component" value="Unassembled WGS sequence"/>
</dbReference>
<proteinExistence type="predicted"/>
<organism evidence="1 2">
    <name type="scientific">Actinoplanes subglobosus</name>
    <dbReference type="NCBI Taxonomy" id="1547892"/>
    <lineage>
        <taxon>Bacteria</taxon>
        <taxon>Bacillati</taxon>
        <taxon>Actinomycetota</taxon>
        <taxon>Actinomycetes</taxon>
        <taxon>Micromonosporales</taxon>
        <taxon>Micromonosporaceae</taxon>
        <taxon>Actinoplanes</taxon>
    </lineage>
</organism>
<dbReference type="SUPFAM" id="SSF48371">
    <property type="entry name" value="ARM repeat"/>
    <property type="match status" value="1"/>
</dbReference>
<accession>A0ABV8IH48</accession>
<dbReference type="InterPro" id="IPR016024">
    <property type="entry name" value="ARM-type_fold"/>
</dbReference>
<dbReference type="RefSeq" id="WP_378064494.1">
    <property type="nucleotide sequence ID" value="NZ_JBHSBL010000002.1"/>
</dbReference>
<gene>
    <name evidence="1" type="ORF">ACFO0C_00980</name>
</gene>
<evidence type="ECO:0000313" key="2">
    <source>
        <dbReference type="Proteomes" id="UP001595867"/>
    </source>
</evidence>
<sequence>MDDPRPTELEQLSIGHLMRMAGREVEEDDADAPVPFLVALHQRPVREVFERAAALLNDGDATRRILGVRILRELGEQQPDGCRPFTGETIPLLRDRLRRESEPDVLLWIVSALGFHCAREALPEIAALAWHQDARVRFHVAANLTRLVDLRAVDAAAADALIRLCHDDDADTRYYALYAATREIAGMNVEQVTTLTAELMSDPDDQISTMAVSHHQAIDTVRRYLNEQDPGRVFDPEIRAGEYDDMIGPILVGLACEGGVAEIRDVLTEEISRGFGRVSPHVDTTTMAQRLVTWWRKENTAS</sequence>
<reference evidence="2" key="1">
    <citation type="journal article" date="2019" name="Int. J. Syst. Evol. Microbiol.">
        <title>The Global Catalogue of Microorganisms (GCM) 10K type strain sequencing project: providing services to taxonomists for standard genome sequencing and annotation.</title>
        <authorList>
            <consortium name="The Broad Institute Genomics Platform"/>
            <consortium name="The Broad Institute Genome Sequencing Center for Infectious Disease"/>
            <person name="Wu L."/>
            <person name="Ma J."/>
        </authorList>
    </citation>
    <scope>NUCLEOTIDE SEQUENCE [LARGE SCALE GENOMIC DNA]</scope>
    <source>
        <strain evidence="2">TBRC 5832</strain>
    </source>
</reference>